<feature type="domain" description="Condensation" evidence="3">
    <location>
        <begin position="3"/>
        <end position="252"/>
    </location>
</feature>
<dbReference type="GO" id="GO:0009366">
    <property type="term" value="C:enterobactin synthetase complex"/>
    <property type="evidence" value="ECO:0007669"/>
    <property type="project" value="TreeGrafter"/>
</dbReference>
<evidence type="ECO:0000259" key="3">
    <source>
        <dbReference type="Pfam" id="PF00668"/>
    </source>
</evidence>
<dbReference type="GO" id="GO:0005829">
    <property type="term" value="C:cytosol"/>
    <property type="evidence" value="ECO:0007669"/>
    <property type="project" value="TreeGrafter"/>
</dbReference>
<dbReference type="AlphaFoldDB" id="A0A1C5ANW0"/>
<dbReference type="Gene3D" id="3.30.559.10">
    <property type="entry name" value="Chloramphenicol acetyltransferase-like domain"/>
    <property type="match status" value="1"/>
</dbReference>
<dbReference type="GO" id="GO:0047527">
    <property type="term" value="F:2,3-dihydroxybenzoate-serine ligase activity"/>
    <property type="evidence" value="ECO:0007669"/>
    <property type="project" value="TreeGrafter"/>
</dbReference>
<name>A0A1C5ANW0_9ACTN</name>
<evidence type="ECO:0000259" key="2">
    <source>
        <dbReference type="Pfam" id="PF00501"/>
    </source>
</evidence>
<dbReference type="GO" id="GO:0009239">
    <property type="term" value="P:enterobactin biosynthetic process"/>
    <property type="evidence" value="ECO:0007669"/>
    <property type="project" value="TreeGrafter"/>
</dbReference>
<dbReference type="Pfam" id="PF00501">
    <property type="entry name" value="AMP-binding"/>
    <property type="match status" value="1"/>
</dbReference>
<dbReference type="Gene3D" id="3.40.50.980">
    <property type="match status" value="2"/>
</dbReference>
<dbReference type="SUPFAM" id="SSF52777">
    <property type="entry name" value="CoA-dependent acyltransferases"/>
    <property type="match status" value="1"/>
</dbReference>
<dbReference type="PANTHER" id="PTHR45527">
    <property type="entry name" value="NONRIBOSOMAL PEPTIDE SYNTHETASE"/>
    <property type="match status" value="1"/>
</dbReference>
<dbReference type="Proteomes" id="UP000198551">
    <property type="component" value="Unassembled WGS sequence"/>
</dbReference>
<dbReference type="Gene3D" id="2.30.38.10">
    <property type="entry name" value="Luciferase, Domain 3"/>
    <property type="match status" value="1"/>
</dbReference>
<feature type="compositionally biased region" description="Basic and acidic residues" evidence="1">
    <location>
        <begin position="24"/>
        <end position="37"/>
    </location>
</feature>
<organism evidence="4 5">
    <name type="scientific">Micromonospora marina</name>
    <dbReference type="NCBI Taxonomy" id="307120"/>
    <lineage>
        <taxon>Bacteria</taxon>
        <taxon>Bacillati</taxon>
        <taxon>Actinomycetota</taxon>
        <taxon>Actinomycetes</taxon>
        <taxon>Micromonosporales</taxon>
        <taxon>Micromonosporaceae</taxon>
        <taxon>Micromonospora</taxon>
    </lineage>
</organism>
<evidence type="ECO:0000313" key="4">
    <source>
        <dbReference type="EMBL" id="SCF46919.1"/>
    </source>
</evidence>
<dbReference type="GO" id="GO:0031177">
    <property type="term" value="F:phosphopantetheine binding"/>
    <property type="evidence" value="ECO:0007669"/>
    <property type="project" value="TreeGrafter"/>
</dbReference>
<feature type="non-terminal residue" evidence="4">
    <location>
        <position position="606"/>
    </location>
</feature>
<dbReference type="PANTHER" id="PTHR45527:SF1">
    <property type="entry name" value="FATTY ACID SYNTHASE"/>
    <property type="match status" value="1"/>
</dbReference>
<keyword evidence="5" id="KW-1185">Reference proteome</keyword>
<dbReference type="InterPro" id="IPR000873">
    <property type="entry name" value="AMP-dep_synth/lig_dom"/>
</dbReference>
<accession>A0A1C5ANW0</accession>
<dbReference type="InterPro" id="IPR001242">
    <property type="entry name" value="Condensation_dom"/>
</dbReference>
<feature type="compositionally biased region" description="Basic residues" evidence="1">
    <location>
        <begin position="1"/>
        <end position="11"/>
    </location>
</feature>
<feature type="non-terminal residue" evidence="4">
    <location>
        <position position="1"/>
    </location>
</feature>
<protein>
    <submittedName>
        <fullName evidence="4">Non-ribosomal peptide synthetase component F</fullName>
    </submittedName>
</protein>
<proteinExistence type="predicted"/>
<feature type="domain" description="AMP-dependent synthetase/ligase" evidence="2">
    <location>
        <begin position="280"/>
        <end position="605"/>
    </location>
</feature>
<evidence type="ECO:0000256" key="1">
    <source>
        <dbReference type="SAM" id="MobiDB-lite"/>
    </source>
</evidence>
<dbReference type="InterPro" id="IPR023213">
    <property type="entry name" value="CAT-like_dom_sf"/>
</dbReference>
<dbReference type="EMBL" id="FMCV01000064">
    <property type="protein sequence ID" value="SCF46919.1"/>
    <property type="molecule type" value="Genomic_DNA"/>
</dbReference>
<reference evidence="5" key="1">
    <citation type="submission" date="2016-06" db="EMBL/GenBank/DDBJ databases">
        <authorList>
            <person name="Varghese N."/>
        </authorList>
    </citation>
    <scope>NUCLEOTIDE SEQUENCE [LARGE SCALE GENOMIC DNA]</scope>
    <source>
        <strain evidence="5">DSM 45555</strain>
    </source>
</reference>
<dbReference type="GO" id="GO:0008610">
    <property type="term" value="P:lipid biosynthetic process"/>
    <property type="evidence" value="ECO:0007669"/>
    <property type="project" value="UniProtKB-ARBA"/>
</dbReference>
<dbReference type="GO" id="GO:0043041">
    <property type="term" value="P:amino acid activation for nonribosomal peptide biosynthetic process"/>
    <property type="evidence" value="ECO:0007669"/>
    <property type="project" value="TreeGrafter"/>
</dbReference>
<evidence type="ECO:0000313" key="5">
    <source>
        <dbReference type="Proteomes" id="UP000198551"/>
    </source>
</evidence>
<sequence>HTRHQHHRTYWTHHLANTPTLDLPTDHPHHPNGERPGARRSLRLGADTVRALTALAEARSTTLYTVLLSGFAALLSRYSGQEDIAVATPVANRPVAAFERIVGLFANTVVLRGELRGDPTFGELVDRMRAVCHEAFDRQEVPFEQIVEDLAPDRNLSRDPVAQVMFVLQNAPAAESVVEDVRLRLTPVDPGRAKFELSLVLAEDGDGLAGYLEYRTDLFAPATAARIAAALVRLLDETARQPQQRLSALPATGPGDLRQLAAWNDTTRPYDPAGVVTLVARQASRTPGLIAVSDEDGERCYSYAALVEEADRLAAALRRRGVGRQQVVGICLTRGPILVVAALAVLRIGAVYLPLDPEHPIDRLHDALDRARAVTVVTDLGTEEQMGARWPTVPVDGPPEGAAIRPVATEPDELAYALFTSGSTGRPKAVAVTVGGMSHLVQFMADRMDLGPGDRMLASTTVTFDVAVTEMFAPLVRGAQVVMVGPDRHRDPVEVARLFAAPTTTAVQATPSMWEALVRSGLGPGTAFAISMGEPLGATLAGRLRDLGYRLHNMYGPTETTVYSTGEEVGTGTPTIGVPVWNTVVHVLDRFLRPVPIGVVGELYVG</sequence>
<feature type="region of interest" description="Disordered" evidence="1">
    <location>
        <begin position="1"/>
        <end position="39"/>
    </location>
</feature>
<dbReference type="Pfam" id="PF00668">
    <property type="entry name" value="Condensation"/>
    <property type="match status" value="1"/>
</dbReference>
<dbReference type="Gene3D" id="3.30.559.30">
    <property type="entry name" value="Nonribosomal peptide synthetase, condensation domain"/>
    <property type="match status" value="1"/>
</dbReference>
<gene>
    <name evidence="4" type="ORF">GA0070215_1641</name>
</gene>
<dbReference type="SUPFAM" id="SSF56801">
    <property type="entry name" value="Acetyl-CoA synthetase-like"/>
    <property type="match status" value="1"/>
</dbReference>